<evidence type="ECO:0000313" key="2">
    <source>
        <dbReference type="EMBL" id="GAA0917159.1"/>
    </source>
</evidence>
<keyword evidence="3" id="KW-1185">Reference proteome</keyword>
<name>A0ABN1NUJ0_9ACTN</name>
<sequence length="148" mass="16526">MSNILSSSDELLVIRTDFSAPEAWAAVRAAIKSTENEDEWPEEEDDEDEPFVAVQYLDDPAHDGATAEQILALLPEEYKPTFFVVVDKATIRSPEMPLLLVDLRREMGRQMRAVPAALASIEINLSIGNMDFAEFADSMDEDGVFRGF</sequence>
<dbReference type="InterPro" id="IPR053832">
    <property type="entry name" value="DUF6924"/>
</dbReference>
<proteinExistence type="predicted"/>
<comment type="caution">
    <text evidence="2">The sequence shown here is derived from an EMBL/GenBank/DDBJ whole genome shotgun (WGS) entry which is preliminary data.</text>
</comment>
<evidence type="ECO:0000313" key="3">
    <source>
        <dbReference type="Proteomes" id="UP001501578"/>
    </source>
</evidence>
<gene>
    <name evidence="2" type="ORF">GCM10009560_12910</name>
</gene>
<dbReference type="EMBL" id="BAAAHQ010000004">
    <property type="protein sequence ID" value="GAA0917159.1"/>
    <property type="molecule type" value="Genomic_DNA"/>
</dbReference>
<feature type="domain" description="DUF6924" evidence="1">
    <location>
        <begin position="11"/>
        <end position="148"/>
    </location>
</feature>
<dbReference type="Proteomes" id="UP001501578">
    <property type="component" value="Unassembled WGS sequence"/>
</dbReference>
<accession>A0ABN1NUJ0</accession>
<protein>
    <recommendedName>
        <fullName evidence="1">DUF6924 domain-containing protein</fullName>
    </recommendedName>
</protein>
<reference evidence="2 3" key="1">
    <citation type="journal article" date="2019" name="Int. J. Syst. Evol. Microbiol.">
        <title>The Global Catalogue of Microorganisms (GCM) 10K type strain sequencing project: providing services to taxonomists for standard genome sequencing and annotation.</title>
        <authorList>
            <consortium name="The Broad Institute Genomics Platform"/>
            <consortium name="The Broad Institute Genome Sequencing Center for Infectious Disease"/>
            <person name="Wu L."/>
            <person name="Ma J."/>
        </authorList>
    </citation>
    <scope>NUCLEOTIDE SEQUENCE [LARGE SCALE GENOMIC DNA]</scope>
    <source>
        <strain evidence="2 3">JCM 11136</strain>
    </source>
</reference>
<evidence type="ECO:0000259" key="1">
    <source>
        <dbReference type="Pfam" id="PF21962"/>
    </source>
</evidence>
<dbReference type="Pfam" id="PF21962">
    <property type="entry name" value="DUF6924"/>
    <property type="match status" value="1"/>
</dbReference>
<organism evidence="2 3">
    <name type="scientific">Nonomuraea longicatena</name>
    <dbReference type="NCBI Taxonomy" id="83682"/>
    <lineage>
        <taxon>Bacteria</taxon>
        <taxon>Bacillati</taxon>
        <taxon>Actinomycetota</taxon>
        <taxon>Actinomycetes</taxon>
        <taxon>Streptosporangiales</taxon>
        <taxon>Streptosporangiaceae</taxon>
        <taxon>Nonomuraea</taxon>
    </lineage>
</organism>